<reference evidence="1 2" key="1">
    <citation type="submission" date="2020-03" db="EMBL/GenBank/DDBJ databases">
        <title>Genomic Encyclopedia of Type Strains, Phase IV (KMG-IV): sequencing the most valuable type-strain genomes for metagenomic binning, comparative biology and taxonomic classification.</title>
        <authorList>
            <person name="Goeker M."/>
        </authorList>
    </citation>
    <scope>NUCLEOTIDE SEQUENCE [LARGE SCALE GENOMIC DNA]</scope>
    <source>
        <strain evidence="1 2">DSM 21299</strain>
    </source>
</reference>
<dbReference type="RefSeq" id="WP_167302210.1">
    <property type="nucleotide sequence ID" value="NZ_JAASQR010000001.1"/>
</dbReference>
<dbReference type="EMBL" id="JAASQR010000001">
    <property type="protein sequence ID" value="NIJ15562.1"/>
    <property type="molecule type" value="Genomic_DNA"/>
</dbReference>
<gene>
    <name evidence="1" type="ORF">FHS54_000511</name>
</gene>
<protein>
    <submittedName>
        <fullName evidence="1">Uncharacterized protein</fullName>
    </submittedName>
</protein>
<organism evidence="1 2">
    <name type="scientific">Sphingobium vermicomposti</name>
    <dbReference type="NCBI Taxonomy" id="529005"/>
    <lineage>
        <taxon>Bacteria</taxon>
        <taxon>Pseudomonadati</taxon>
        <taxon>Pseudomonadota</taxon>
        <taxon>Alphaproteobacteria</taxon>
        <taxon>Sphingomonadales</taxon>
        <taxon>Sphingomonadaceae</taxon>
        <taxon>Sphingobium</taxon>
    </lineage>
</organism>
<dbReference type="AlphaFoldDB" id="A0A846M0W2"/>
<evidence type="ECO:0000313" key="1">
    <source>
        <dbReference type="EMBL" id="NIJ15562.1"/>
    </source>
</evidence>
<dbReference type="Proteomes" id="UP000576821">
    <property type="component" value="Unassembled WGS sequence"/>
</dbReference>
<comment type="caution">
    <text evidence="1">The sequence shown here is derived from an EMBL/GenBank/DDBJ whole genome shotgun (WGS) entry which is preliminary data.</text>
</comment>
<proteinExistence type="predicted"/>
<keyword evidence="2" id="KW-1185">Reference proteome</keyword>
<evidence type="ECO:0000313" key="2">
    <source>
        <dbReference type="Proteomes" id="UP000576821"/>
    </source>
</evidence>
<name>A0A846M0W2_9SPHN</name>
<sequence length="60" mass="6507">MRDTEHSGGKRSARWRADENEDFRCNNLTAVIEEAKVAVDGGMMTGQYHEGYSGASGVSA</sequence>
<accession>A0A846M0W2</accession>